<proteinExistence type="predicted"/>
<dbReference type="GO" id="GO:0051536">
    <property type="term" value="F:iron-sulfur cluster binding"/>
    <property type="evidence" value="ECO:0007669"/>
    <property type="project" value="UniProtKB-KW"/>
</dbReference>
<dbReference type="Gene3D" id="3.30.70.20">
    <property type="match status" value="1"/>
</dbReference>
<protein>
    <recommendedName>
        <fullName evidence="6">Ferredoxin</fullName>
    </recommendedName>
</protein>
<dbReference type="PRINTS" id="PR00352">
    <property type="entry name" value="3FE4SFRDOXIN"/>
</dbReference>
<keyword evidence="1 6" id="KW-0813">Transport</keyword>
<dbReference type="InterPro" id="IPR017900">
    <property type="entry name" value="4Fe4S_Fe_S_CS"/>
</dbReference>
<evidence type="ECO:0000256" key="2">
    <source>
        <dbReference type="ARBA" id="ARBA00022723"/>
    </source>
</evidence>
<evidence type="ECO:0000256" key="5">
    <source>
        <dbReference type="ARBA" id="ARBA00023014"/>
    </source>
</evidence>
<name>A0A1V4AUY1_9BACT</name>
<feature type="domain" description="4Fe-4S ferredoxin-type" evidence="7">
    <location>
        <begin position="1"/>
        <end position="29"/>
    </location>
</feature>
<dbReference type="InterPro" id="IPR051269">
    <property type="entry name" value="Fe-S_cluster_ET"/>
</dbReference>
<dbReference type="PROSITE" id="PS51379">
    <property type="entry name" value="4FE4S_FER_2"/>
    <property type="match status" value="1"/>
</dbReference>
<dbReference type="Proteomes" id="UP000189681">
    <property type="component" value="Unassembled WGS sequence"/>
</dbReference>
<evidence type="ECO:0000313" key="8">
    <source>
        <dbReference type="EMBL" id="OOP56920.1"/>
    </source>
</evidence>
<keyword evidence="3 6" id="KW-0249">Electron transport</keyword>
<dbReference type="EMBL" id="AYTS01000056">
    <property type="protein sequence ID" value="OOP56920.1"/>
    <property type="molecule type" value="Genomic_DNA"/>
</dbReference>
<evidence type="ECO:0000256" key="6">
    <source>
        <dbReference type="RuleBase" id="RU368020"/>
    </source>
</evidence>
<dbReference type="AlphaFoldDB" id="A0A1V4AUY1"/>
<evidence type="ECO:0000259" key="7">
    <source>
        <dbReference type="PROSITE" id="PS51379"/>
    </source>
</evidence>
<keyword evidence="2 6" id="KW-0479">Metal-binding</keyword>
<dbReference type="PANTHER" id="PTHR36923:SF3">
    <property type="entry name" value="FERREDOXIN"/>
    <property type="match status" value="1"/>
</dbReference>
<accession>A0A1V4AUY1</accession>
<evidence type="ECO:0000256" key="1">
    <source>
        <dbReference type="ARBA" id="ARBA00022448"/>
    </source>
</evidence>
<dbReference type="STRING" id="1004156.AYP45_06285"/>
<dbReference type="SUPFAM" id="SSF54862">
    <property type="entry name" value="4Fe-4S ferredoxins"/>
    <property type="match status" value="1"/>
</dbReference>
<dbReference type="Pfam" id="PF13370">
    <property type="entry name" value="Fer4_13"/>
    <property type="match status" value="1"/>
</dbReference>
<comment type="function">
    <text evidence="6">Ferredoxins are iron-sulfur proteins that transfer electrons in a wide variety of metabolic reactions.</text>
</comment>
<dbReference type="PANTHER" id="PTHR36923">
    <property type="entry name" value="FERREDOXIN"/>
    <property type="match status" value="1"/>
</dbReference>
<dbReference type="PROSITE" id="PS00198">
    <property type="entry name" value="4FE4S_FER_1"/>
    <property type="match status" value="1"/>
</dbReference>
<evidence type="ECO:0000256" key="3">
    <source>
        <dbReference type="ARBA" id="ARBA00022982"/>
    </source>
</evidence>
<keyword evidence="5 6" id="KW-0411">Iron-sulfur</keyword>
<evidence type="ECO:0000313" key="9">
    <source>
        <dbReference type="Proteomes" id="UP000189681"/>
    </source>
</evidence>
<dbReference type="InterPro" id="IPR017896">
    <property type="entry name" value="4Fe4S_Fe-S-bd"/>
</dbReference>
<sequence length="62" mass="6785">MRAKVDPDICTGCELCTQTCPDVFYMKGDVAEAKNADVSSENEDLCRQAAEECPVEAIIIED</sequence>
<keyword evidence="4 6" id="KW-0408">Iron</keyword>
<comment type="caution">
    <text evidence="8">The sequence shown here is derived from an EMBL/GenBank/DDBJ whole genome shotgun (WGS) entry which is preliminary data.</text>
</comment>
<reference evidence="8 9" key="1">
    <citation type="journal article" date="2017" name="Water Res.">
        <title>Discovery and metagenomic analysis of an anammox bacterial enrichment related to Candidatus "Brocadia caroliniensis" in a full-scale glycerol-fed nitritation-denitritation separate centrate treatment process.</title>
        <authorList>
            <person name="Park H."/>
            <person name="Brotto A.C."/>
            <person name="van Loosdrecht M.C."/>
            <person name="Chandran K."/>
        </authorList>
    </citation>
    <scope>NUCLEOTIDE SEQUENCE [LARGE SCALE GENOMIC DNA]</scope>
    <source>
        <strain evidence="8">26THWARD</strain>
    </source>
</reference>
<dbReference type="InterPro" id="IPR001080">
    <property type="entry name" value="3Fe4S_ferredoxin"/>
</dbReference>
<gene>
    <name evidence="8" type="ORF">AYP45_06285</name>
</gene>
<organism evidence="8 9">
    <name type="scientific">Candidatus Brocadia carolinensis</name>
    <dbReference type="NCBI Taxonomy" id="1004156"/>
    <lineage>
        <taxon>Bacteria</taxon>
        <taxon>Pseudomonadati</taxon>
        <taxon>Planctomycetota</taxon>
        <taxon>Candidatus Brocadiia</taxon>
        <taxon>Candidatus Brocadiales</taxon>
        <taxon>Candidatus Brocadiaceae</taxon>
        <taxon>Candidatus Brocadia</taxon>
    </lineage>
</organism>
<dbReference type="GO" id="GO:0009055">
    <property type="term" value="F:electron transfer activity"/>
    <property type="evidence" value="ECO:0007669"/>
    <property type="project" value="UniProtKB-UniRule"/>
</dbReference>
<dbReference type="GO" id="GO:0005506">
    <property type="term" value="F:iron ion binding"/>
    <property type="evidence" value="ECO:0007669"/>
    <property type="project" value="UniProtKB-UniRule"/>
</dbReference>
<evidence type="ECO:0000256" key="4">
    <source>
        <dbReference type="ARBA" id="ARBA00023004"/>
    </source>
</evidence>